<dbReference type="AlphaFoldDB" id="A0A815E242"/>
<accession>A0A815E242</accession>
<feature type="non-terminal residue" evidence="1">
    <location>
        <position position="1"/>
    </location>
</feature>
<gene>
    <name evidence="1" type="ORF">EDS130_LOCUS30888</name>
</gene>
<evidence type="ECO:0000313" key="1">
    <source>
        <dbReference type="EMBL" id="CAF1306394.1"/>
    </source>
</evidence>
<dbReference type="InterPro" id="IPR011990">
    <property type="entry name" value="TPR-like_helical_dom_sf"/>
</dbReference>
<name>A0A815E242_ADIRI</name>
<proteinExistence type="predicted"/>
<protein>
    <submittedName>
        <fullName evidence="1">Uncharacterized protein</fullName>
    </submittedName>
</protein>
<dbReference type="EMBL" id="CAJNOJ010000221">
    <property type="protein sequence ID" value="CAF1306394.1"/>
    <property type="molecule type" value="Genomic_DNA"/>
</dbReference>
<comment type="caution">
    <text evidence="1">The sequence shown here is derived from an EMBL/GenBank/DDBJ whole genome shotgun (WGS) entry which is preliminary data.</text>
</comment>
<organism evidence="1 2">
    <name type="scientific">Adineta ricciae</name>
    <name type="common">Rotifer</name>
    <dbReference type="NCBI Taxonomy" id="249248"/>
    <lineage>
        <taxon>Eukaryota</taxon>
        <taxon>Metazoa</taxon>
        <taxon>Spiralia</taxon>
        <taxon>Gnathifera</taxon>
        <taxon>Rotifera</taxon>
        <taxon>Eurotatoria</taxon>
        <taxon>Bdelloidea</taxon>
        <taxon>Adinetida</taxon>
        <taxon>Adinetidae</taxon>
        <taxon>Adineta</taxon>
    </lineage>
</organism>
<sequence>ADCDAAAAVVPVVYASSDLGRATQVAALALKARVLLYKASPLNNGGNNGLWQAAADAAQEVMAYGPPPGTGDYDLYNDYYKICFHSILIMILKIIDENQLDYIEHVLKIKIDFEYMKYLKDFVYQFYLI</sequence>
<reference evidence="1" key="1">
    <citation type="submission" date="2021-02" db="EMBL/GenBank/DDBJ databases">
        <authorList>
            <person name="Nowell W R."/>
        </authorList>
    </citation>
    <scope>NUCLEOTIDE SEQUENCE</scope>
</reference>
<dbReference type="SUPFAM" id="SSF48452">
    <property type="entry name" value="TPR-like"/>
    <property type="match status" value="1"/>
</dbReference>
<dbReference type="Gene3D" id="1.25.40.390">
    <property type="match status" value="1"/>
</dbReference>
<evidence type="ECO:0000313" key="2">
    <source>
        <dbReference type="Proteomes" id="UP000663852"/>
    </source>
</evidence>
<dbReference type="Proteomes" id="UP000663852">
    <property type="component" value="Unassembled WGS sequence"/>
</dbReference>